<evidence type="ECO:0000259" key="1">
    <source>
        <dbReference type="Pfam" id="PF04965"/>
    </source>
</evidence>
<dbReference type="KEGG" id="mtw:CQW49_07850"/>
<dbReference type="InterPro" id="IPR007048">
    <property type="entry name" value="IraD/Gp25-like"/>
</dbReference>
<dbReference type="Gene3D" id="3.10.450.40">
    <property type="match status" value="1"/>
</dbReference>
<proteinExistence type="predicted"/>
<dbReference type="Proteomes" id="UP000230709">
    <property type="component" value="Chromosome"/>
</dbReference>
<dbReference type="EMBL" id="CP023737">
    <property type="protein sequence ID" value="ATQ67817.1"/>
    <property type="molecule type" value="Genomic_DNA"/>
</dbReference>
<dbReference type="STRING" id="595536.GCA_000178815_03581"/>
<reference evidence="3" key="1">
    <citation type="submission" date="2017-10" db="EMBL/GenBank/DDBJ databases">
        <title>Completed PacBio SMRT sequence of Methylosinus trichosporium OB3b reveals presence of a third large plasmid.</title>
        <authorList>
            <person name="Charles T.C."/>
            <person name="Lynch M.D.J."/>
            <person name="Heil J.R."/>
            <person name="Cheng J."/>
        </authorList>
    </citation>
    <scope>NUCLEOTIDE SEQUENCE [LARGE SCALE GENOMIC DNA]</scope>
    <source>
        <strain evidence="3">OB3b</strain>
    </source>
</reference>
<dbReference type="RefSeq" id="WP_003611072.1">
    <property type="nucleotide sequence ID" value="NZ_ADVE02000001.1"/>
</dbReference>
<evidence type="ECO:0000313" key="2">
    <source>
        <dbReference type="EMBL" id="ATQ67817.1"/>
    </source>
</evidence>
<gene>
    <name evidence="2" type="ORF">CQW49_07850</name>
</gene>
<dbReference type="Pfam" id="PF04965">
    <property type="entry name" value="GPW_gp25"/>
    <property type="match status" value="1"/>
</dbReference>
<evidence type="ECO:0000313" key="3">
    <source>
        <dbReference type="Proteomes" id="UP000230709"/>
    </source>
</evidence>
<keyword evidence="3" id="KW-1185">Reference proteome</keyword>
<dbReference type="SUPFAM" id="SSF160719">
    <property type="entry name" value="gpW/gp25-like"/>
    <property type="match status" value="1"/>
</dbReference>
<protein>
    <submittedName>
        <fullName evidence="2">Baseplate assembly protein</fullName>
    </submittedName>
</protein>
<dbReference type="AlphaFoldDB" id="A0A2D2CYK9"/>
<sequence length="125" mass="13505">MSSLGIDRHTGQTLTGWAHVVQSMQVIFSTGVGARVMRRTFGSAVPALLGQNFVPATVLRFMSAVAIAIDLWEPRFRVRSFSLPSDANDAESAGQGRLGMQIHGDYMPNALEGDFTVVVPKTVDL</sequence>
<feature type="domain" description="IraD/Gp25-like" evidence="1">
    <location>
        <begin position="18"/>
        <end position="105"/>
    </location>
</feature>
<name>A0A2D2CYK9_METT3</name>
<accession>A0A2D2CYK9</accession>
<organism evidence="2 3">
    <name type="scientific">Methylosinus trichosporium (strain ATCC 35070 / NCIMB 11131 / UNIQEM 75 / OB3b)</name>
    <dbReference type="NCBI Taxonomy" id="595536"/>
    <lineage>
        <taxon>Bacteria</taxon>
        <taxon>Pseudomonadati</taxon>
        <taxon>Pseudomonadota</taxon>
        <taxon>Alphaproteobacteria</taxon>
        <taxon>Hyphomicrobiales</taxon>
        <taxon>Methylocystaceae</taxon>
        <taxon>Methylosinus</taxon>
    </lineage>
</organism>